<dbReference type="PANTHER" id="PTHR22674">
    <property type="entry name" value="NTPASE, KAP FAMILY P-LOOP DOMAIN-CONTAINING 1"/>
    <property type="match status" value="1"/>
</dbReference>
<dbReference type="Proteomes" id="UP000295633">
    <property type="component" value="Unassembled WGS sequence"/>
</dbReference>
<dbReference type="PANTHER" id="PTHR22674:SF6">
    <property type="entry name" value="NTPASE KAP FAMILY P-LOOP DOMAIN-CONTAINING PROTEIN 1"/>
    <property type="match status" value="1"/>
</dbReference>
<accession>A0A4R5YKK0</accession>
<evidence type="ECO:0000259" key="1">
    <source>
        <dbReference type="Pfam" id="PF07693"/>
    </source>
</evidence>
<evidence type="ECO:0000313" key="2">
    <source>
        <dbReference type="EMBL" id="TDL45042.1"/>
    </source>
</evidence>
<evidence type="ECO:0000313" key="3">
    <source>
        <dbReference type="Proteomes" id="UP000295633"/>
    </source>
</evidence>
<reference evidence="2 3" key="1">
    <citation type="submission" date="2019-03" db="EMBL/GenBank/DDBJ databases">
        <title>Genome Sequencing and Assembly of Various Microbes Isolated from Partially Reclaimed Soil and Acid Mine Drainage (AMD) Site.</title>
        <authorList>
            <person name="Steinbock B."/>
            <person name="Bechtold R."/>
            <person name="Sevigny J.L."/>
            <person name="Thomas D."/>
            <person name="Cuthill L.R."/>
            <person name="Aveiro Johannsen E.J."/>
            <person name="Thomas K."/>
            <person name="Ghosh A."/>
        </authorList>
    </citation>
    <scope>NUCLEOTIDE SEQUENCE [LARGE SCALE GENOMIC DNA]</scope>
    <source>
        <strain evidence="2 3">F-B2</strain>
    </source>
</reference>
<proteinExistence type="predicted"/>
<dbReference type="RefSeq" id="WP_133398315.1">
    <property type="nucleotide sequence ID" value="NZ_SMZX01000001.1"/>
</dbReference>
<organism evidence="2 3">
    <name type="scientific">Microbacterium oleivorans</name>
    <dbReference type="NCBI Taxonomy" id="273677"/>
    <lineage>
        <taxon>Bacteria</taxon>
        <taxon>Bacillati</taxon>
        <taxon>Actinomycetota</taxon>
        <taxon>Actinomycetes</taxon>
        <taxon>Micrococcales</taxon>
        <taxon>Microbacteriaceae</taxon>
        <taxon>Microbacterium</taxon>
    </lineage>
</organism>
<comment type="caution">
    <text evidence="2">The sequence shown here is derived from an EMBL/GenBank/DDBJ whole genome shotgun (WGS) entry which is preliminary data.</text>
</comment>
<dbReference type="InterPro" id="IPR027417">
    <property type="entry name" value="P-loop_NTPase"/>
</dbReference>
<dbReference type="InterPro" id="IPR011646">
    <property type="entry name" value="KAP_P-loop"/>
</dbReference>
<dbReference type="Pfam" id="PF07693">
    <property type="entry name" value="KAP_NTPase"/>
    <property type="match status" value="1"/>
</dbReference>
<protein>
    <recommendedName>
        <fullName evidence="1">KAP NTPase domain-containing protein</fullName>
    </recommendedName>
</protein>
<dbReference type="InterPro" id="IPR052754">
    <property type="entry name" value="NTPase_KAP_P-loop"/>
</dbReference>
<dbReference type="SUPFAM" id="SSF52540">
    <property type="entry name" value="P-loop containing nucleoside triphosphate hydrolases"/>
    <property type="match status" value="1"/>
</dbReference>
<sequence>MAGTDFPLFDDNPSTIDLLGLDSIAGVISNAAMSPALDPVTIGINSPWGGGKSTVLNLIEGRLSTTLGALVVRVDPWEFVDSGDARGTLISRVLDGLEVAFESYQTSLPAGDARDVALEALTRLKEKALDLKRRISWSKVAQVALKSAVTLTPNIAGLVDALTPAPTEDSEKDFERGMRAFRSEFARLIEELPATDRVVVLVDDLDRCLPGDVLGTFEAIKLFLSVKRVAFVIAADEAFIRDSLRQALTGREAAQFAGRYTEKVIQLPFTLPQLTPALAEAYVALLLTQASGDCEVERIARLANAAMSRRAAGIRPYVFENMEAELPTREVVHRAAAMVRGMSAGNSTTPRQLKRFLNNLSVRASILAATSDVIDIEIVMKLWILEQNHFNRFLELASLASPERSRRLAEWEQDDSYGEIHEWANDGSELSADISQVDTYLSLAAAVVAEVGLGPVLTGEDSRRLAELLSDSDLVRRAAQAEFDTVGDGDEALMQHLASAILGSRREHALDSLQQVGIRRPDLVDAASGALIRPEVLGSLDRLDLPWLARFPIVLEELGRLHSSDSRFAESIADEMRGQTV</sequence>
<gene>
    <name evidence="2" type="ORF">E2R54_00695</name>
</gene>
<feature type="domain" description="KAP NTPase" evidence="1">
    <location>
        <begin position="23"/>
        <end position="366"/>
    </location>
</feature>
<name>A0A4R5YKK0_9MICO</name>
<dbReference type="AlphaFoldDB" id="A0A4R5YKK0"/>
<dbReference type="EMBL" id="SMZX01000001">
    <property type="protein sequence ID" value="TDL45042.1"/>
    <property type="molecule type" value="Genomic_DNA"/>
</dbReference>